<protein>
    <submittedName>
        <fullName evidence="1">Uncharacterized protein</fullName>
    </submittedName>
</protein>
<name>A0ACC1NAQ8_9HYPO</name>
<organism evidence="1 2">
    <name type="scientific">Zarea fungicola</name>
    <dbReference type="NCBI Taxonomy" id="93591"/>
    <lineage>
        <taxon>Eukaryota</taxon>
        <taxon>Fungi</taxon>
        <taxon>Dikarya</taxon>
        <taxon>Ascomycota</taxon>
        <taxon>Pezizomycotina</taxon>
        <taxon>Sordariomycetes</taxon>
        <taxon>Hypocreomycetidae</taxon>
        <taxon>Hypocreales</taxon>
        <taxon>Cordycipitaceae</taxon>
        <taxon>Zarea</taxon>
    </lineage>
</organism>
<accession>A0ACC1NAQ8</accession>
<keyword evidence="2" id="KW-1185">Reference proteome</keyword>
<dbReference type="Proteomes" id="UP001143910">
    <property type="component" value="Unassembled WGS sequence"/>
</dbReference>
<evidence type="ECO:0000313" key="2">
    <source>
        <dbReference type="Proteomes" id="UP001143910"/>
    </source>
</evidence>
<proteinExistence type="predicted"/>
<gene>
    <name evidence="1" type="ORF">NQ176_g5449</name>
</gene>
<reference evidence="1" key="1">
    <citation type="submission" date="2022-08" db="EMBL/GenBank/DDBJ databases">
        <title>Genome Sequence of Lecanicillium fungicola.</title>
        <authorList>
            <person name="Buettner E."/>
        </authorList>
    </citation>
    <scope>NUCLEOTIDE SEQUENCE</scope>
    <source>
        <strain evidence="1">Babe33</strain>
    </source>
</reference>
<comment type="caution">
    <text evidence="1">The sequence shown here is derived from an EMBL/GenBank/DDBJ whole genome shotgun (WGS) entry which is preliminary data.</text>
</comment>
<evidence type="ECO:0000313" key="1">
    <source>
        <dbReference type="EMBL" id="KAJ2975566.1"/>
    </source>
</evidence>
<dbReference type="EMBL" id="JANJQO010000692">
    <property type="protein sequence ID" value="KAJ2975566.1"/>
    <property type="molecule type" value="Genomic_DNA"/>
</dbReference>
<sequence length="180" mass="20553">MAAEQKTELPAPDSKSKISLRDISKDNWRAVIDLDLLDGQRGNVSSNARSLCEAHYSDDAWVRAVYADETPIGFLMMSIWDPEEWYAIWRFMIDHRYQGLGFGSQAMQLAIAHVRANHPGAKLIRLMSASPEGKDWRDGKPGVEAKYSPYKFYHKLGFRDIEPIDEYGEIEMGLDMQPNE</sequence>